<accession>A0A271IZS7</accession>
<dbReference type="InterPro" id="IPR011991">
    <property type="entry name" value="ArsR-like_HTH"/>
</dbReference>
<comment type="caution">
    <text evidence="5">The sequence shown here is derived from an EMBL/GenBank/DDBJ whole genome shotgun (WGS) entry which is preliminary data.</text>
</comment>
<dbReference type="EMBL" id="MQWD01000001">
    <property type="protein sequence ID" value="PAP76498.1"/>
    <property type="molecule type" value="Genomic_DNA"/>
</dbReference>
<name>A0A271IZS7_9BACT</name>
<dbReference type="CDD" id="cd00090">
    <property type="entry name" value="HTH_ARSR"/>
    <property type="match status" value="1"/>
</dbReference>
<dbReference type="SMART" id="SM00418">
    <property type="entry name" value="HTH_ARSR"/>
    <property type="match status" value="1"/>
</dbReference>
<evidence type="ECO:0000256" key="2">
    <source>
        <dbReference type="ARBA" id="ARBA00023125"/>
    </source>
</evidence>
<keyword evidence="1" id="KW-0805">Transcription regulation</keyword>
<dbReference type="InterPro" id="IPR036390">
    <property type="entry name" value="WH_DNA-bd_sf"/>
</dbReference>
<dbReference type="SUPFAM" id="SSF46785">
    <property type="entry name" value="Winged helix' DNA-binding domain"/>
    <property type="match status" value="1"/>
</dbReference>
<dbReference type="InterPro" id="IPR001845">
    <property type="entry name" value="HTH_ArsR_DNA-bd_dom"/>
</dbReference>
<dbReference type="AlphaFoldDB" id="A0A271IZS7"/>
<reference evidence="5 6" key="1">
    <citation type="submission" date="2016-11" db="EMBL/GenBank/DDBJ databases">
        <title>Study of marine rhodopsin-containing bacteria.</title>
        <authorList>
            <person name="Yoshizawa S."/>
            <person name="Kumagai Y."/>
            <person name="Kogure K."/>
        </authorList>
    </citation>
    <scope>NUCLEOTIDE SEQUENCE [LARGE SCALE GENOMIC DNA]</scope>
    <source>
        <strain evidence="5 6">SAORIC-28</strain>
    </source>
</reference>
<evidence type="ECO:0000256" key="1">
    <source>
        <dbReference type="ARBA" id="ARBA00023015"/>
    </source>
</evidence>
<evidence type="ECO:0000313" key="6">
    <source>
        <dbReference type="Proteomes" id="UP000216339"/>
    </source>
</evidence>
<feature type="domain" description="HTH arsR-type" evidence="4">
    <location>
        <begin position="2"/>
        <end position="97"/>
    </location>
</feature>
<dbReference type="OrthoDB" id="9800049at2"/>
<dbReference type="Proteomes" id="UP000216339">
    <property type="component" value="Unassembled WGS sequence"/>
</dbReference>
<dbReference type="PANTHER" id="PTHR33154:SF15">
    <property type="entry name" value="REGULATORY PROTEIN ARSR"/>
    <property type="match status" value="1"/>
</dbReference>
<dbReference type="GO" id="GO:0003677">
    <property type="term" value="F:DNA binding"/>
    <property type="evidence" value="ECO:0007669"/>
    <property type="project" value="UniProtKB-KW"/>
</dbReference>
<keyword evidence="6" id="KW-1185">Reference proteome</keyword>
<dbReference type="NCBIfam" id="NF033788">
    <property type="entry name" value="HTH_metalloreg"/>
    <property type="match status" value="1"/>
</dbReference>
<dbReference type="InterPro" id="IPR036388">
    <property type="entry name" value="WH-like_DNA-bd_sf"/>
</dbReference>
<gene>
    <name evidence="5" type="ORF">BSZ37_08615</name>
</gene>
<evidence type="ECO:0000256" key="3">
    <source>
        <dbReference type="ARBA" id="ARBA00023163"/>
    </source>
</evidence>
<dbReference type="GO" id="GO:0003700">
    <property type="term" value="F:DNA-binding transcription factor activity"/>
    <property type="evidence" value="ECO:0007669"/>
    <property type="project" value="InterPro"/>
</dbReference>
<dbReference type="PANTHER" id="PTHR33154">
    <property type="entry name" value="TRANSCRIPTIONAL REGULATOR, ARSR FAMILY"/>
    <property type="match status" value="1"/>
</dbReference>
<dbReference type="Pfam" id="PF12840">
    <property type="entry name" value="HTH_20"/>
    <property type="match status" value="1"/>
</dbReference>
<dbReference type="RefSeq" id="WP_095510155.1">
    <property type="nucleotide sequence ID" value="NZ_MQWD01000001.1"/>
</dbReference>
<dbReference type="Gene3D" id="1.10.10.10">
    <property type="entry name" value="Winged helix-like DNA-binding domain superfamily/Winged helix DNA-binding domain"/>
    <property type="match status" value="1"/>
</dbReference>
<sequence>MTDTTSDADLATWAKALAHPARLAILRTLGARGECVCGEVVEVVGLAQSTVSQHLKVLREAGLIQGTADGPRSCYCLDADALTAVSAHLGAFFDGLDSCCADDCC</sequence>
<evidence type="ECO:0000259" key="4">
    <source>
        <dbReference type="PROSITE" id="PS50987"/>
    </source>
</evidence>
<dbReference type="PRINTS" id="PR00778">
    <property type="entry name" value="HTHARSR"/>
</dbReference>
<keyword evidence="3" id="KW-0804">Transcription</keyword>
<evidence type="ECO:0000313" key="5">
    <source>
        <dbReference type="EMBL" id="PAP76498.1"/>
    </source>
</evidence>
<organism evidence="5 6">
    <name type="scientific">Rubrivirga marina</name>
    <dbReference type="NCBI Taxonomy" id="1196024"/>
    <lineage>
        <taxon>Bacteria</taxon>
        <taxon>Pseudomonadati</taxon>
        <taxon>Rhodothermota</taxon>
        <taxon>Rhodothermia</taxon>
        <taxon>Rhodothermales</taxon>
        <taxon>Rubricoccaceae</taxon>
        <taxon>Rubrivirga</taxon>
    </lineage>
</organism>
<dbReference type="InterPro" id="IPR051081">
    <property type="entry name" value="HTH_MetalResp_TranReg"/>
</dbReference>
<dbReference type="PROSITE" id="PS50987">
    <property type="entry name" value="HTH_ARSR_2"/>
    <property type="match status" value="1"/>
</dbReference>
<protein>
    <recommendedName>
        <fullName evidence="4">HTH arsR-type domain-containing protein</fullName>
    </recommendedName>
</protein>
<proteinExistence type="predicted"/>
<keyword evidence="2" id="KW-0238">DNA-binding</keyword>